<dbReference type="GO" id="GO:0006508">
    <property type="term" value="P:proteolysis"/>
    <property type="evidence" value="ECO:0007669"/>
    <property type="project" value="UniProtKB-KW"/>
</dbReference>
<dbReference type="InterPro" id="IPR050430">
    <property type="entry name" value="Peptidase_S1"/>
</dbReference>
<evidence type="ECO:0000313" key="8">
    <source>
        <dbReference type="EMBL" id="KAK9758488.1"/>
    </source>
</evidence>
<reference evidence="8 9" key="1">
    <citation type="journal article" date="2024" name="BMC Genomics">
        <title>De novo assembly and annotation of Popillia japonica's genome with initial clues to its potential as an invasive pest.</title>
        <authorList>
            <person name="Cucini C."/>
            <person name="Boschi S."/>
            <person name="Funari R."/>
            <person name="Cardaioli E."/>
            <person name="Iannotti N."/>
            <person name="Marturano G."/>
            <person name="Paoli F."/>
            <person name="Bruttini M."/>
            <person name="Carapelli A."/>
            <person name="Frati F."/>
            <person name="Nardi F."/>
        </authorList>
    </citation>
    <scope>NUCLEOTIDE SEQUENCE [LARGE SCALE GENOMIC DNA]</scope>
    <source>
        <strain evidence="8">DMR45628</strain>
    </source>
</reference>
<dbReference type="SMART" id="SM00020">
    <property type="entry name" value="Tryp_SPc"/>
    <property type="match status" value="1"/>
</dbReference>
<dbReference type="Proteomes" id="UP001458880">
    <property type="component" value="Unassembled WGS sequence"/>
</dbReference>
<evidence type="ECO:0000313" key="9">
    <source>
        <dbReference type="Proteomes" id="UP001458880"/>
    </source>
</evidence>
<organism evidence="8 9">
    <name type="scientific">Popillia japonica</name>
    <name type="common">Japanese beetle</name>
    <dbReference type="NCBI Taxonomy" id="7064"/>
    <lineage>
        <taxon>Eukaryota</taxon>
        <taxon>Metazoa</taxon>
        <taxon>Ecdysozoa</taxon>
        <taxon>Arthropoda</taxon>
        <taxon>Hexapoda</taxon>
        <taxon>Insecta</taxon>
        <taxon>Pterygota</taxon>
        <taxon>Neoptera</taxon>
        <taxon>Endopterygota</taxon>
        <taxon>Coleoptera</taxon>
        <taxon>Polyphaga</taxon>
        <taxon>Scarabaeiformia</taxon>
        <taxon>Scarabaeidae</taxon>
        <taxon>Rutelinae</taxon>
        <taxon>Popillia</taxon>
    </lineage>
</organism>
<dbReference type="GO" id="GO:0004252">
    <property type="term" value="F:serine-type endopeptidase activity"/>
    <property type="evidence" value="ECO:0007669"/>
    <property type="project" value="InterPro"/>
</dbReference>
<evidence type="ECO:0000256" key="1">
    <source>
        <dbReference type="ARBA" id="ARBA00007664"/>
    </source>
</evidence>
<dbReference type="SUPFAM" id="SSF50494">
    <property type="entry name" value="Trypsin-like serine proteases"/>
    <property type="match status" value="1"/>
</dbReference>
<keyword evidence="6" id="KW-0732">Signal</keyword>
<dbReference type="PROSITE" id="PS50240">
    <property type="entry name" value="TRYPSIN_DOM"/>
    <property type="match status" value="1"/>
</dbReference>
<comment type="similarity">
    <text evidence="1">Belongs to the peptidase S1 family.</text>
</comment>
<evidence type="ECO:0000259" key="7">
    <source>
        <dbReference type="PROSITE" id="PS50240"/>
    </source>
</evidence>
<evidence type="ECO:0000256" key="4">
    <source>
        <dbReference type="ARBA" id="ARBA00022825"/>
    </source>
</evidence>
<keyword evidence="4" id="KW-0720">Serine protease</keyword>
<dbReference type="InterPro" id="IPR043504">
    <property type="entry name" value="Peptidase_S1_PA_chymotrypsin"/>
</dbReference>
<feature type="domain" description="Peptidase S1" evidence="7">
    <location>
        <begin position="25"/>
        <end position="251"/>
    </location>
</feature>
<evidence type="ECO:0000256" key="6">
    <source>
        <dbReference type="SAM" id="SignalP"/>
    </source>
</evidence>
<sequence>MLPLRSLVVLLFLWASSEAEKDSRVVGGLLARPGQFPYQAQLNWMWHHDAPYERFRLFCGGSIIHPEYILTAAQCVFDKNPSHIYVTVGEIAAGFGLDIPVHRIVLRDPYYEWDGPNNIALLQLTQRLDFGSNIFPISFSGSTHQPDVVNATGWGWPSFTDNISPSLQFTTLNITSNEVCAQRWGSRVTADNICASTGSNRGTCGVDAGGPLVFYGLQVGVIAWTSDCTSGDPEVHTRIGPYSRWISNIINGVFSGICTEILREIN</sequence>
<gene>
    <name evidence="8" type="ORF">QE152_g738</name>
</gene>
<evidence type="ECO:0000256" key="2">
    <source>
        <dbReference type="ARBA" id="ARBA00022670"/>
    </source>
</evidence>
<evidence type="ECO:0000256" key="5">
    <source>
        <dbReference type="ARBA" id="ARBA00023157"/>
    </source>
</evidence>
<dbReference type="EMBL" id="JASPKY010000003">
    <property type="protein sequence ID" value="KAK9758488.1"/>
    <property type="molecule type" value="Genomic_DNA"/>
</dbReference>
<dbReference type="InterPro" id="IPR009003">
    <property type="entry name" value="Peptidase_S1_PA"/>
</dbReference>
<keyword evidence="3" id="KW-0378">Hydrolase</keyword>
<comment type="caution">
    <text evidence="8">The sequence shown here is derived from an EMBL/GenBank/DDBJ whole genome shotgun (WGS) entry which is preliminary data.</text>
</comment>
<feature type="chain" id="PRO_5043373930" evidence="6">
    <location>
        <begin position="20"/>
        <end position="266"/>
    </location>
</feature>
<keyword evidence="5" id="KW-1015">Disulfide bond</keyword>
<dbReference type="InterPro" id="IPR001254">
    <property type="entry name" value="Trypsin_dom"/>
</dbReference>
<keyword evidence="9" id="KW-1185">Reference proteome</keyword>
<dbReference type="PANTHER" id="PTHR24276">
    <property type="entry name" value="POLYSERASE-RELATED"/>
    <property type="match status" value="1"/>
</dbReference>
<dbReference type="Pfam" id="PF00089">
    <property type="entry name" value="Trypsin"/>
    <property type="match status" value="1"/>
</dbReference>
<name>A0AAW1NC97_POPJA</name>
<dbReference type="AlphaFoldDB" id="A0AAW1NC97"/>
<protein>
    <submittedName>
        <fullName evidence="8">Trypsin</fullName>
    </submittedName>
</protein>
<dbReference type="Gene3D" id="2.40.10.10">
    <property type="entry name" value="Trypsin-like serine proteases"/>
    <property type="match status" value="1"/>
</dbReference>
<dbReference type="PRINTS" id="PR00722">
    <property type="entry name" value="CHYMOTRYPSIN"/>
</dbReference>
<proteinExistence type="inferred from homology"/>
<accession>A0AAW1NC97</accession>
<evidence type="ECO:0000256" key="3">
    <source>
        <dbReference type="ARBA" id="ARBA00022801"/>
    </source>
</evidence>
<dbReference type="PANTHER" id="PTHR24276:SF98">
    <property type="entry name" value="FI18310P1-RELATED"/>
    <property type="match status" value="1"/>
</dbReference>
<keyword evidence="2" id="KW-0645">Protease</keyword>
<dbReference type="CDD" id="cd00190">
    <property type="entry name" value="Tryp_SPc"/>
    <property type="match status" value="1"/>
</dbReference>
<feature type="signal peptide" evidence="6">
    <location>
        <begin position="1"/>
        <end position="19"/>
    </location>
</feature>
<dbReference type="InterPro" id="IPR001314">
    <property type="entry name" value="Peptidase_S1A"/>
</dbReference>